<sequence length="106" mass="11066">MADMEEVPGKPASRLGMRHLQAALLFVGLAANTIHQLNVGFAMVAMTNGTSSTTETTTTTTSSDDGDTPVALQLVGDGEGVRPVQLLLGLCSGPVPRRLSVQAFRL</sequence>
<name>A0A6P4IC95_DROKI</name>
<evidence type="ECO:0000313" key="1">
    <source>
        <dbReference type="Proteomes" id="UP001652661"/>
    </source>
</evidence>
<proteinExistence type="predicted"/>
<protein>
    <submittedName>
        <fullName evidence="2">Uncharacterized protein isoform X2</fullName>
    </submittedName>
</protein>
<dbReference type="RefSeq" id="XP_017026517.1">
    <property type="nucleotide sequence ID" value="XM_017171028.2"/>
</dbReference>
<keyword evidence="1" id="KW-1185">Reference proteome</keyword>
<dbReference type="Proteomes" id="UP001652661">
    <property type="component" value="Chromosome 3R"/>
</dbReference>
<dbReference type="OrthoDB" id="2985014at2759"/>
<dbReference type="GeneID" id="108077620"/>
<gene>
    <name evidence="2" type="primary">LOC108077620</name>
</gene>
<accession>A0A6P4IC95</accession>
<evidence type="ECO:0000313" key="2">
    <source>
        <dbReference type="RefSeq" id="XP_017026517.1"/>
    </source>
</evidence>
<organism evidence="1 2">
    <name type="scientific">Drosophila kikkawai</name>
    <name type="common">Fruit fly</name>
    <dbReference type="NCBI Taxonomy" id="30033"/>
    <lineage>
        <taxon>Eukaryota</taxon>
        <taxon>Metazoa</taxon>
        <taxon>Ecdysozoa</taxon>
        <taxon>Arthropoda</taxon>
        <taxon>Hexapoda</taxon>
        <taxon>Insecta</taxon>
        <taxon>Pterygota</taxon>
        <taxon>Neoptera</taxon>
        <taxon>Endopterygota</taxon>
        <taxon>Diptera</taxon>
        <taxon>Brachycera</taxon>
        <taxon>Muscomorpha</taxon>
        <taxon>Ephydroidea</taxon>
        <taxon>Drosophilidae</taxon>
        <taxon>Drosophila</taxon>
        <taxon>Sophophora</taxon>
    </lineage>
</organism>
<reference evidence="2" key="1">
    <citation type="submission" date="2025-08" db="UniProtKB">
        <authorList>
            <consortium name="RefSeq"/>
        </authorList>
    </citation>
    <scope>IDENTIFICATION</scope>
    <source>
        <strain evidence="2">14028-0561.14</strain>
        <tissue evidence="2">Whole fly</tissue>
    </source>
</reference>
<dbReference type="AlphaFoldDB" id="A0A6P4IC95"/>